<sequence>MGGCGSYFTNLPSFWSSVITASKSFAGCNHSYHYDYPNGPAVGGPLGDCGGGAPTSGTR</sequence>
<proteinExistence type="predicted"/>
<reference evidence="1 2" key="1">
    <citation type="submission" date="2014-04" db="EMBL/GenBank/DDBJ databases">
        <title>Genome assembly of Hyalangium minutum DSM 14724.</title>
        <authorList>
            <person name="Sharma G."/>
            <person name="Subramanian S."/>
        </authorList>
    </citation>
    <scope>NUCLEOTIDE SEQUENCE [LARGE SCALE GENOMIC DNA]</scope>
    <source>
        <strain evidence="1 2">DSM 14724</strain>
    </source>
</reference>
<protein>
    <submittedName>
        <fullName evidence="1">Uncharacterized protein</fullName>
    </submittedName>
</protein>
<name>A0A085WSS6_9BACT</name>
<dbReference type="Proteomes" id="UP000028725">
    <property type="component" value="Unassembled WGS sequence"/>
</dbReference>
<dbReference type="EMBL" id="JMCB01000003">
    <property type="protein sequence ID" value="KFE70739.1"/>
    <property type="molecule type" value="Genomic_DNA"/>
</dbReference>
<dbReference type="AlphaFoldDB" id="A0A085WSS6"/>
<organism evidence="1 2">
    <name type="scientific">Hyalangium minutum</name>
    <dbReference type="NCBI Taxonomy" id="394096"/>
    <lineage>
        <taxon>Bacteria</taxon>
        <taxon>Pseudomonadati</taxon>
        <taxon>Myxococcota</taxon>
        <taxon>Myxococcia</taxon>
        <taxon>Myxococcales</taxon>
        <taxon>Cystobacterineae</taxon>
        <taxon>Archangiaceae</taxon>
        <taxon>Hyalangium</taxon>
    </lineage>
</organism>
<comment type="caution">
    <text evidence="1">The sequence shown here is derived from an EMBL/GenBank/DDBJ whole genome shotgun (WGS) entry which is preliminary data.</text>
</comment>
<keyword evidence="2" id="KW-1185">Reference proteome</keyword>
<gene>
    <name evidence="1" type="ORF">DB31_5781</name>
</gene>
<evidence type="ECO:0000313" key="2">
    <source>
        <dbReference type="Proteomes" id="UP000028725"/>
    </source>
</evidence>
<accession>A0A085WSS6</accession>
<evidence type="ECO:0000313" key="1">
    <source>
        <dbReference type="EMBL" id="KFE70739.1"/>
    </source>
</evidence>